<keyword evidence="4" id="KW-1185">Reference proteome</keyword>
<sequence>MSVDAIRGDLDGAGSPAAERSRRHAGAAAAETPAPRRGRSLEDRVAGVANGAVLLVTAVLVFVVVRLPWAGDLGVHAATIHRLRHSLLDPGNPMVDADTESPYYSPWMVFLTLVAKVTGLNTFNALRLGAYIGLALLIFGVWVFTRTISAHRAAPPLAVLSLFFLWGVDTIAWSGYLGFTSLALVIAYPSTVTLGLGLVFLALLTRALRAGTATGWAAYLGLGVLWAVLMLSHQFSGVVITFGAVGVLVSARPWPVKATWLKLGGAVAAGLLVLVIWPYYSFFSLFGIGGLEEIHQNLYKELWPRYCLAAIGLVALVLRFVRDRRDPLVIWFALGLAMVVAGAVTGKYSWGRAEPAVVMPAQIAAAIAAVEGGRRLLRAVFATALTAGLLTGAWAQRDGFGFVIRDEALPKAVTEEGLMELPKTYEWTTRYAKYGDVFMSDPFAAQKLPAYGYYTIAIGYPDFFLPDETQRKIDVVQYFKGKISRDEKLAILHKYDADWVVQWPTQGGLRADDPALRKVATSPEGRVLFKVVG</sequence>
<evidence type="ECO:0000313" key="3">
    <source>
        <dbReference type="EMBL" id="GAA3943719.1"/>
    </source>
</evidence>
<keyword evidence="2" id="KW-1133">Transmembrane helix</keyword>
<evidence type="ECO:0000313" key="4">
    <source>
        <dbReference type="Proteomes" id="UP001501000"/>
    </source>
</evidence>
<keyword evidence="2" id="KW-0472">Membrane</keyword>
<feature type="transmembrane region" description="Helical" evidence="2">
    <location>
        <begin position="157"/>
        <end position="176"/>
    </location>
</feature>
<evidence type="ECO:0000256" key="2">
    <source>
        <dbReference type="SAM" id="Phobius"/>
    </source>
</evidence>
<feature type="transmembrane region" description="Helical" evidence="2">
    <location>
        <begin position="303"/>
        <end position="321"/>
    </location>
</feature>
<accession>A0ABP7NER6</accession>
<feature type="transmembrane region" description="Helical" evidence="2">
    <location>
        <begin position="263"/>
        <end position="283"/>
    </location>
</feature>
<gene>
    <name evidence="3" type="ORF">GCM10022244_59310</name>
</gene>
<feature type="transmembrane region" description="Helical" evidence="2">
    <location>
        <begin position="235"/>
        <end position="251"/>
    </location>
</feature>
<dbReference type="Proteomes" id="UP001501000">
    <property type="component" value="Unassembled WGS sequence"/>
</dbReference>
<reference evidence="4" key="1">
    <citation type="journal article" date="2019" name="Int. J. Syst. Evol. Microbiol.">
        <title>The Global Catalogue of Microorganisms (GCM) 10K type strain sequencing project: providing services to taxonomists for standard genome sequencing and annotation.</title>
        <authorList>
            <consortium name="The Broad Institute Genomics Platform"/>
            <consortium name="The Broad Institute Genome Sequencing Center for Infectious Disease"/>
            <person name="Wu L."/>
            <person name="Ma J."/>
        </authorList>
    </citation>
    <scope>NUCLEOTIDE SEQUENCE [LARGE SCALE GENOMIC DNA]</scope>
    <source>
        <strain evidence="4">JCM 16956</strain>
    </source>
</reference>
<feature type="region of interest" description="Disordered" evidence="1">
    <location>
        <begin position="1"/>
        <end position="38"/>
    </location>
</feature>
<evidence type="ECO:0008006" key="5">
    <source>
        <dbReference type="Google" id="ProtNLM"/>
    </source>
</evidence>
<organism evidence="3 4">
    <name type="scientific">Streptomyces gulbargensis</name>
    <dbReference type="NCBI Taxonomy" id="364901"/>
    <lineage>
        <taxon>Bacteria</taxon>
        <taxon>Bacillati</taxon>
        <taxon>Actinomycetota</taxon>
        <taxon>Actinomycetes</taxon>
        <taxon>Kitasatosporales</taxon>
        <taxon>Streptomycetaceae</taxon>
        <taxon>Streptomyces</taxon>
    </lineage>
</organism>
<proteinExistence type="predicted"/>
<feature type="compositionally biased region" description="Basic and acidic residues" evidence="1">
    <location>
        <begin position="1"/>
        <end position="10"/>
    </location>
</feature>
<evidence type="ECO:0000256" key="1">
    <source>
        <dbReference type="SAM" id="MobiDB-lite"/>
    </source>
</evidence>
<dbReference type="EMBL" id="BAABAJ010000038">
    <property type="protein sequence ID" value="GAA3943719.1"/>
    <property type="molecule type" value="Genomic_DNA"/>
</dbReference>
<feature type="transmembrane region" description="Helical" evidence="2">
    <location>
        <begin position="45"/>
        <end position="65"/>
    </location>
</feature>
<feature type="compositionally biased region" description="Low complexity" evidence="1">
    <location>
        <begin position="26"/>
        <end position="35"/>
    </location>
</feature>
<feature type="transmembrane region" description="Helical" evidence="2">
    <location>
        <begin position="182"/>
        <end position="203"/>
    </location>
</feature>
<protein>
    <recommendedName>
        <fullName evidence="5">Glycosyltransferase RgtA/B/C/D-like domain-containing protein</fullName>
    </recommendedName>
</protein>
<dbReference type="RefSeq" id="WP_345288473.1">
    <property type="nucleotide sequence ID" value="NZ_BAABAJ010000038.1"/>
</dbReference>
<feature type="transmembrane region" description="Helical" evidence="2">
    <location>
        <begin position="128"/>
        <end position="145"/>
    </location>
</feature>
<name>A0ABP7NER6_9ACTN</name>
<keyword evidence="2" id="KW-0812">Transmembrane</keyword>
<feature type="transmembrane region" description="Helical" evidence="2">
    <location>
        <begin position="328"/>
        <end position="350"/>
    </location>
</feature>
<feature type="transmembrane region" description="Helical" evidence="2">
    <location>
        <begin position="210"/>
        <end position="229"/>
    </location>
</feature>
<comment type="caution">
    <text evidence="3">The sequence shown here is derived from an EMBL/GenBank/DDBJ whole genome shotgun (WGS) entry which is preliminary data.</text>
</comment>